<dbReference type="GO" id="GO:0005730">
    <property type="term" value="C:nucleolus"/>
    <property type="evidence" value="ECO:0007669"/>
    <property type="project" value="UniProtKB-SubCell"/>
</dbReference>
<protein>
    <recommendedName>
        <fullName evidence="3">Ribosome biogenesis protein SLX9</fullName>
    </recommendedName>
</protein>
<evidence type="ECO:0000256" key="2">
    <source>
        <dbReference type="ARBA" id="ARBA00011022"/>
    </source>
</evidence>
<feature type="region of interest" description="Disordered" evidence="5">
    <location>
        <begin position="1"/>
        <end position="41"/>
    </location>
</feature>
<evidence type="ECO:0000256" key="1">
    <source>
        <dbReference type="ARBA" id="ARBA00004604"/>
    </source>
</evidence>
<evidence type="ECO:0000313" key="6">
    <source>
        <dbReference type="EMBL" id="KAK4210302.1"/>
    </source>
</evidence>
<comment type="subcellular location">
    <subcellularLocation>
        <location evidence="1">Nucleus</location>
        <location evidence="1">Nucleolus</location>
    </subcellularLocation>
</comment>
<keyword evidence="7" id="KW-1185">Reference proteome</keyword>
<dbReference type="GO" id="GO:0000462">
    <property type="term" value="P:maturation of SSU-rRNA from tricistronic rRNA transcript (SSU-rRNA, 5.8S rRNA, LSU-rRNA)"/>
    <property type="evidence" value="ECO:0007669"/>
    <property type="project" value="InterPro"/>
</dbReference>
<dbReference type="Pfam" id="PF15341">
    <property type="entry name" value="SLX9"/>
    <property type="match status" value="1"/>
</dbReference>
<reference evidence="6" key="1">
    <citation type="journal article" date="2023" name="Mol. Phylogenet. Evol.">
        <title>Genome-scale phylogeny and comparative genomics of the fungal order Sordariales.</title>
        <authorList>
            <person name="Hensen N."/>
            <person name="Bonometti L."/>
            <person name="Westerberg I."/>
            <person name="Brannstrom I.O."/>
            <person name="Guillou S."/>
            <person name="Cros-Aarteil S."/>
            <person name="Calhoun S."/>
            <person name="Haridas S."/>
            <person name="Kuo A."/>
            <person name="Mondo S."/>
            <person name="Pangilinan J."/>
            <person name="Riley R."/>
            <person name="LaButti K."/>
            <person name="Andreopoulos B."/>
            <person name="Lipzen A."/>
            <person name="Chen C."/>
            <person name="Yan M."/>
            <person name="Daum C."/>
            <person name="Ng V."/>
            <person name="Clum A."/>
            <person name="Steindorff A."/>
            <person name="Ohm R.A."/>
            <person name="Martin F."/>
            <person name="Silar P."/>
            <person name="Natvig D.O."/>
            <person name="Lalanne C."/>
            <person name="Gautier V."/>
            <person name="Ament-Velasquez S.L."/>
            <person name="Kruys A."/>
            <person name="Hutchinson M.I."/>
            <person name="Powell A.J."/>
            <person name="Barry K."/>
            <person name="Miller A.N."/>
            <person name="Grigoriev I.V."/>
            <person name="Debuchy R."/>
            <person name="Gladieux P."/>
            <person name="Hiltunen Thoren M."/>
            <person name="Johannesson H."/>
        </authorList>
    </citation>
    <scope>NUCLEOTIDE SEQUENCE</scope>
    <source>
        <strain evidence="6">PSN293</strain>
    </source>
</reference>
<dbReference type="GO" id="GO:0030686">
    <property type="term" value="C:90S preribosome"/>
    <property type="evidence" value="ECO:0007669"/>
    <property type="project" value="InterPro"/>
</dbReference>
<dbReference type="Proteomes" id="UP001301769">
    <property type="component" value="Unassembled WGS sequence"/>
</dbReference>
<evidence type="ECO:0000256" key="3">
    <source>
        <dbReference type="ARBA" id="ARBA00021321"/>
    </source>
</evidence>
<sequence>MAPVAPKKPTSSGDAPSSGSGAGAKRLTARQKAAMRLTNPLIPRKVHRAEANVSDSFINSKQDKRLIKHSAFISRVKTSAGVGKNKTLKRRRPSKKLVTTLESLGDALDDIVTKDGQDGNPKMMDSKQALEGKIRHKSLKSRPGALKKKEKVVKGEMERFGRSLAQLATVTGPASTEQGKGQDMEVEQTQTQAAPSATSNRWAALRGFISATMEQNPAFLAQNKQEQQK</sequence>
<keyword evidence="4" id="KW-0539">Nucleus</keyword>
<proteinExistence type="inferred from homology"/>
<evidence type="ECO:0000256" key="5">
    <source>
        <dbReference type="SAM" id="MobiDB-lite"/>
    </source>
</evidence>
<feature type="compositionally biased region" description="Polar residues" evidence="5">
    <location>
        <begin position="170"/>
        <end position="179"/>
    </location>
</feature>
<dbReference type="InterPro" id="IPR028160">
    <property type="entry name" value="Slx9-like"/>
</dbReference>
<feature type="region of interest" description="Disordered" evidence="5">
    <location>
        <begin position="170"/>
        <end position="199"/>
    </location>
</feature>
<evidence type="ECO:0000256" key="4">
    <source>
        <dbReference type="ARBA" id="ARBA00023242"/>
    </source>
</evidence>
<reference evidence="6" key="2">
    <citation type="submission" date="2023-05" db="EMBL/GenBank/DDBJ databases">
        <authorList>
            <consortium name="Lawrence Berkeley National Laboratory"/>
            <person name="Steindorff A."/>
            <person name="Hensen N."/>
            <person name="Bonometti L."/>
            <person name="Westerberg I."/>
            <person name="Brannstrom I.O."/>
            <person name="Guillou S."/>
            <person name="Cros-Aarteil S."/>
            <person name="Calhoun S."/>
            <person name="Haridas S."/>
            <person name="Kuo A."/>
            <person name="Mondo S."/>
            <person name="Pangilinan J."/>
            <person name="Riley R."/>
            <person name="Labutti K."/>
            <person name="Andreopoulos B."/>
            <person name="Lipzen A."/>
            <person name="Chen C."/>
            <person name="Yanf M."/>
            <person name="Daum C."/>
            <person name="Ng V."/>
            <person name="Clum A."/>
            <person name="Ohm R."/>
            <person name="Martin F."/>
            <person name="Silar P."/>
            <person name="Natvig D."/>
            <person name="Lalanne C."/>
            <person name="Gautier V."/>
            <person name="Ament-Velasquez S.L."/>
            <person name="Kruys A."/>
            <person name="Hutchinson M.I."/>
            <person name="Powell A.J."/>
            <person name="Barry K."/>
            <person name="Miller A.N."/>
            <person name="Grigoriev I.V."/>
            <person name="Debuchy R."/>
            <person name="Gladieux P."/>
            <person name="Thoren M.H."/>
            <person name="Johannesson H."/>
        </authorList>
    </citation>
    <scope>NUCLEOTIDE SEQUENCE</scope>
    <source>
        <strain evidence="6">PSN293</strain>
    </source>
</reference>
<dbReference type="EMBL" id="MU858178">
    <property type="protein sequence ID" value="KAK4210302.1"/>
    <property type="molecule type" value="Genomic_DNA"/>
</dbReference>
<name>A0AAN6Y564_9PEZI</name>
<dbReference type="AlphaFoldDB" id="A0AAN6Y564"/>
<comment type="similarity">
    <text evidence="2">Belongs to the SLX9 family.</text>
</comment>
<comment type="caution">
    <text evidence="6">The sequence shown here is derived from an EMBL/GenBank/DDBJ whole genome shotgun (WGS) entry which is preliminary data.</text>
</comment>
<accession>A0AAN6Y564</accession>
<gene>
    <name evidence="6" type="ORF">QBC37DRAFT_350216</name>
</gene>
<feature type="compositionally biased region" description="Polar residues" evidence="5">
    <location>
        <begin position="187"/>
        <end position="199"/>
    </location>
</feature>
<evidence type="ECO:0000313" key="7">
    <source>
        <dbReference type="Proteomes" id="UP001301769"/>
    </source>
</evidence>
<dbReference type="GO" id="GO:0030688">
    <property type="term" value="C:preribosome, small subunit precursor"/>
    <property type="evidence" value="ECO:0007669"/>
    <property type="project" value="InterPro"/>
</dbReference>
<organism evidence="6 7">
    <name type="scientific">Rhypophila decipiens</name>
    <dbReference type="NCBI Taxonomy" id="261697"/>
    <lineage>
        <taxon>Eukaryota</taxon>
        <taxon>Fungi</taxon>
        <taxon>Dikarya</taxon>
        <taxon>Ascomycota</taxon>
        <taxon>Pezizomycotina</taxon>
        <taxon>Sordariomycetes</taxon>
        <taxon>Sordariomycetidae</taxon>
        <taxon>Sordariales</taxon>
        <taxon>Naviculisporaceae</taxon>
        <taxon>Rhypophila</taxon>
    </lineage>
</organism>